<evidence type="ECO:0000313" key="4">
    <source>
        <dbReference type="Proteomes" id="UP000611554"/>
    </source>
</evidence>
<dbReference type="SUPFAM" id="SSF49777">
    <property type="entry name" value="PEBP-like"/>
    <property type="match status" value="1"/>
</dbReference>
<dbReference type="RefSeq" id="WP_229811282.1">
    <property type="nucleotide sequence ID" value="NZ_BMQJ01000006.1"/>
</dbReference>
<organism evidence="3 4">
    <name type="scientific">Streptosporangium pseudovulgare</name>
    <dbReference type="NCBI Taxonomy" id="35765"/>
    <lineage>
        <taxon>Bacteria</taxon>
        <taxon>Bacillati</taxon>
        <taxon>Actinomycetota</taxon>
        <taxon>Actinomycetes</taxon>
        <taxon>Streptosporangiales</taxon>
        <taxon>Streptosporangiaceae</taxon>
        <taxon>Streptosporangium</taxon>
    </lineage>
</organism>
<evidence type="ECO:0000259" key="2">
    <source>
        <dbReference type="PROSITE" id="PS51819"/>
    </source>
</evidence>
<comment type="caution">
    <text evidence="3">The sequence shown here is derived from an EMBL/GenBank/DDBJ whole genome shotgun (WGS) entry which is preliminary data.</text>
</comment>
<dbReference type="NCBIfam" id="TIGR00481">
    <property type="entry name" value="YbhB/YbcL family Raf kinase inhibitor-like protein"/>
    <property type="match status" value="1"/>
</dbReference>
<dbReference type="InterPro" id="IPR004360">
    <property type="entry name" value="Glyas_Fos-R_dOase_dom"/>
</dbReference>
<dbReference type="InterPro" id="IPR005247">
    <property type="entry name" value="YbhB_YbcL/LppC-like"/>
</dbReference>
<dbReference type="Pfam" id="PF00903">
    <property type="entry name" value="Glyoxalase"/>
    <property type="match status" value="1"/>
</dbReference>
<dbReference type="Gene3D" id="3.10.180.10">
    <property type="entry name" value="2,3-Dihydroxybiphenyl 1,2-Dioxygenase, domain 1"/>
    <property type="match status" value="1"/>
</dbReference>
<accession>A0ABQ2QXU7</accession>
<sequence>MRIVRADHLVLTVRSIPASVDWYRTVLGMRPVVFGGGRVALAFGGQKLNLHQAGKELEPKAAAPTPGSADLCLVSAVPLDEVRAHLHALAVPIETGPVARTGATGPITSIYLRDPDRNLVEISTYDAGRPQAPDPYDLLPPVPALDLAGGDIADNAPLDPRHVHDGLGGGNQSPALSWTGAPASARGFAVTCYDPDAPTGSGLWHWLLLGLPADCAGLAAGAGHGDGPQLPGGAFHLRNDFGQAAYTGACPPPADPDHRYLFAVHALDTDDLALAPDTPAGHAGFVLTAHTVARGVLRPTFRRG</sequence>
<evidence type="ECO:0000313" key="3">
    <source>
        <dbReference type="EMBL" id="GGP98531.1"/>
    </source>
</evidence>
<dbReference type="SUPFAM" id="SSF54593">
    <property type="entry name" value="Glyoxalase/Bleomycin resistance protein/Dihydroxybiphenyl dioxygenase"/>
    <property type="match status" value="1"/>
</dbReference>
<comment type="similarity">
    <text evidence="1">Belongs to the UPF0098 family.</text>
</comment>
<dbReference type="InterPro" id="IPR037523">
    <property type="entry name" value="VOC_core"/>
</dbReference>
<proteinExistence type="inferred from homology"/>
<dbReference type="InterPro" id="IPR008914">
    <property type="entry name" value="PEBP"/>
</dbReference>
<dbReference type="CDD" id="cd07253">
    <property type="entry name" value="GLOD5"/>
    <property type="match status" value="1"/>
</dbReference>
<protein>
    <recommendedName>
        <fullName evidence="2">VOC domain-containing protein</fullName>
    </recommendedName>
</protein>
<name>A0ABQ2QXU7_9ACTN</name>
<dbReference type="PANTHER" id="PTHR21366">
    <property type="entry name" value="GLYOXALASE FAMILY PROTEIN"/>
    <property type="match status" value="1"/>
</dbReference>
<dbReference type="PROSITE" id="PS51819">
    <property type="entry name" value="VOC"/>
    <property type="match status" value="1"/>
</dbReference>
<dbReference type="CDD" id="cd00865">
    <property type="entry name" value="PEBP_bact_arch"/>
    <property type="match status" value="1"/>
</dbReference>
<feature type="domain" description="VOC" evidence="2">
    <location>
        <begin position="5"/>
        <end position="125"/>
    </location>
</feature>
<dbReference type="InterPro" id="IPR029068">
    <property type="entry name" value="Glyas_Bleomycin-R_OHBP_Dase"/>
</dbReference>
<dbReference type="Pfam" id="PF01161">
    <property type="entry name" value="PBP"/>
    <property type="match status" value="1"/>
</dbReference>
<dbReference type="Proteomes" id="UP000611554">
    <property type="component" value="Unassembled WGS sequence"/>
</dbReference>
<keyword evidence="4" id="KW-1185">Reference proteome</keyword>
<dbReference type="PANTHER" id="PTHR21366:SF14">
    <property type="entry name" value="GLYOXALASE DOMAIN-CONTAINING PROTEIN 5"/>
    <property type="match status" value="1"/>
</dbReference>
<evidence type="ECO:0000256" key="1">
    <source>
        <dbReference type="ARBA" id="ARBA00007120"/>
    </source>
</evidence>
<dbReference type="InterPro" id="IPR036610">
    <property type="entry name" value="PEBP-like_sf"/>
</dbReference>
<dbReference type="InterPro" id="IPR050383">
    <property type="entry name" value="GlyoxalaseI/FosfomycinResist"/>
</dbReference>
<dbReference type="EMBL" id="BMQJ01000006">
    <property type="protein sequence ID" value="GGP98531.1"/>
    <property type="molecule type" value="Genomic_DNA"/>
</dbReference>
<gene>
    <name evidence="3" type="ORF">GCM10010140_30940</name>
</gene>
<reference evidence="4" key="1">
    <citation type="journal article" date="2019" name="Int. J. Syst. Evol. Microbiol.">
        <title>The Global Catalogue of Microorganisms (GCM) 10K type strain sequencing project: providing services to taxonomists for standard genome sequencing and annotation.</title>
        <authorList>
            <consortium name="The Broad Institute Genomics Platform"/>
            <consortium name="The Broad Institute Genome Sequencing Center for Infectious Disease"/>
            <person name="Wu L."/>
            <person name="Ma J."/>
        </authorList>
    </citation>
    <scope>NUCLEOTIDE SEQUENCE [LARGE SCALE GENOMIC DNA]</scope>
    <source>
        <strain evidence="4">JCM 3115</strain>
    </source>
</reference>
<dbReference type="Gene3D" id="3.90.280.10">
    <property type="entry name" value="PEBP-like"/>
    <property type="match status" value="1"/>
</dbReference>